<gene>
    <name evidence="1" type="ORF">CQA53_07695</name>
</gene>
<proteinExistence type="predicted"/>
<protein>
    <submittedName>
        <fullName evidence="1">Uncharacterized protein</fullName>
    </submittedName>
</protein>
<comment type="caution">
    <text evidence="1">The sequence shown here is derived from an EMBL/GenBank/DDBJ whole genome shotgun (WGS) entry which is preliminary data.</text>
</comment>
<name>A0A3D8IH54_9HELI</name>
<accession>A0A3D8IH54</accession>
<organism evidence="1 2">
    <name type="scientific">Helicobacter didelphidarum</name>
    <dbReference type="NCBI Taxonomy" id="2040648"/>
    <lineage>
        <taxon>Bacteria</taxon>
        <taxon>Pseudomonadati</taxon>
        <taxon>Campylobacterota</taxon>
        <taxon>Epsilonproteobacteria</taxon>
        <taxon>Campylobacterales</taxon>
        <taxon>Helicobacteraceae</taxon>
        <taxon>Helicobacter</taxon>
    </lineage>
</organism>
<keyword evidence="2" id="KW-1185">Reference proteome</keyword>
<dbReference type="EMBL" id="NXLQ01000018">
    <property type="protein sequence ID" value="RDU64627.1"/>
    <property type="molecule type" value="Genomic_DNA"/>
</dbReference>
<evidence type="ECO:0000313" key="1">
    <source>
        <dbReference type="EMBL" id="RDU64627.1"/>
    </source>
</evidence>
<sequence>MLHEPVFLGDFDVFSYYDDRILNFLDSIVSQDPMLAIRKGYGSKAHLELKKAKKLIYIPRNLLRKIRRKIHRR</sequence>
<dbReference type="RefSeq" id="WP_115543426.1">
    <property type="nucleotide sequence ID" value="NZ_NXLQ01000018.1"/>
</dbReference>
<evidence type="ECO:0000313" key="2">
    <source>
        <dbReference type="Proteomes" id="UP000256379"/>
    </source>
</evidence>
<reference evidence="1 2" key="1">
    <citation type="submission" date="2018-04" db="EMBL/GenBank/DDBJ databases">
        <title>Novel Campyloabacter and Helicobacter Species and Strains.</title>
        <authorList>
            <person name="Mannion A.J."/>
            <person name="Shen Z."/>
            <person name="Fox J.G."/>
        </authorList>
    </citation>
    <scope>NUCLEOTIDE SEQUENCE [LARGE SCALE GENOMIC DNA]</scope>
    <source>
        <strain evidence="1 2">MIT 17-337</strain>
    </source>
</reference>
<dbReference type="Proteomes" id="UP000256379">
    <property type="component" value="Unassembled WGS sequence"/>
</dbReference>
<dbReference type="AlphaFoldDB" id="A0A3D8IH54"/>